<dbReference type="KEGG" id="pob:LPB03_03785"/>
<feature type="domain" description="Transcription regulator PadR N-terminal" evidence="1">
    <location>
        <begin position="19"/>
        <end position="89"/>
    </location>
</feature>
<dbReference type="GO" id="GO:0006355">
    <property type="term" value="P:regulation of DNA-templated transcription"/>
    <property type="evidence" value="ECO:0007669"/>
    <property type="project" value="UniProtKB-ARBA"/>
</dbReference>
<dbReference type="SUPFAM" id="SSF46785">
    <property type="entry name" value="Winged helix' DNA-binding domain"/>
    <property type="match status" value="1"/>
</dbReference>
<dbReference type="Pfam" id="PF03551">
    <property type="entry name" value="PadR"/>
    <property type="match status" value="1"/>
</dbReference>
<proteinExistence type="predicted"/>
<dbReference type="InterPro" id="IPR052509">
    <property type="entry name" value="Metal_resp_DNA-bind_regulator"/>
</dbReference>
<dbReference type="AlphaFoldDB" id="A0A1B8TYC2"/>
<name>A0A1B8TYC2_9FLAO</name>
<dbReference type="CDD" id="cd00090">
    <property type="entry name" value="HTH_ARSR"/>
    <property type="match status" value="1"/>
</dbReference>
<comment type="caution">
    <text evidence="2">The sequence shown here is derived from an EMBL/GenBank/DDBJ whole genome shotgun (WGS) entry which is preliminary data.</text>
</comment>
<organism evidence="2 3">
    <name type="scientific">Polaribacter vadi</name>
    <dbReference type="NCBI Taxonomy" id="1774273"/>
    <lineage>
        <taxon>Bacteria</taxon>
        <taxon>Pseudomonadati</taxon>
        <taxon>Bacteroidota</taxon>
        <taxon>Flavobacteriia</taxon>
        <taxon>Flavobacteriales</taxon>
        <taxon>Flavobacteriaceae</taxon>
    </lineage>
</organism>
<dbReference type="Gene3D" id="1.10.10.10">
    <property type="entry name" value="Winged helix-like DNA-binding domain superfamily/Winged helix DNA-binding domain"/>
    <property type="match status" value="1"/>
</dbReference>
<sequence>MKIENTKAQMRKGVLEFCILSILNNGDAYTSEILETLKEAEMIVVEGTIYPLLTRLKNAGLLTYRWEESTSGPPRKYYVLTENGGMFLKELSKTWNNLINSVSQVTSKKSTTNE</sequence>
<reference evidence="3" key="1">
    <citation type="submission" date="2016-02" db="EMBL/GenBank/DDBJ databases">
        <authorList>
            <person name="Shin S.-K."/>
            <person name="Yi H."/>
            <person name="Kim E."/>
        </authorList>
    </citation>
    <scope>NUCLEOTIDE SEQUENCE [LARGE SCALE GENOMIC DNA]</scope>
    <source>
        <strain evidence="3">LPB0003</strain>
    </source>
</reference>
<evidence type="ECO:0000313" key="2">
    <source>
        <dbReference type="EMBL" id="OBY64455.1"/>
    </source>
</evidence>
<dbReference type="STRING" id="1774273.LPB03_03785"/>
<dbReference type="RefSeq" id="WP_065319202.1">
    <property type="nucleotide sequence ID" value="NZ_CP017477.1"/>
</dbReference>
<dbReference type="InterPro" id="IPR036390">
    <property type="entry name" value="WH_DNA-bd_sf"/>
</dbReference>
<keyword evidence="3" id="KW-1185">Reference proteome</keyword>
<gene>
    <name evidence="2" type="ORF">LPB3_08710</name>
</gene>
<accession>A0A1B8TYC2</accession>
<dbReference type="EMBL" id="LSFM01000022">
    <property type="protein sequence ID" value="OBY64455.1"/>
    <property type="molecule type" value="Genomic_DNA"/>
</dbReference>
<dbReference type="PANTHER" id="PTHR33169">
    <property type="entry name" value="PADR-FAMILY TRANSCRIPTIONAL REGULATOR"/>
    <property type="match status" value="1"/>
</dbReference>
<dbReference type="InterPro" id="IPR011991">
    <property type="entry name" value="ArsR-like_HTH"/>
</dbReference>
<dbReference type="OrthoDB" id="9791785at2"/>
<dbReference type="InterPro" id="IPR036388">
    <property type="entry name" value="WH-like_DNA-bd_sf"/>
</dbReference>
<evidence type="ECO:0000313" key="3">
    <source>
        <dbReference type="Proteomes" id="UP000092584"/>
    </source>
</evidence>
<protein>
    <submittedName>
        <fullName evidence="2">PadR family transcriptional regulator</fullName>
    </submittedName>
</protein>
<evidence type="ECO:0000259" key="1">
    <source>
        <dbReference type="Pfam" id="PF03551"/>
    </source>
</evidence>
<dbReference type="InterPro" id="IPR005149">
    <property type="entry name" value="Tscrpt_reg_PadR_N"/>
</dbReference>
<dbReference type="Proteomes" id="UP000092584">
    <property type="component" value="Unassembled WGS sequence"/>
</dbReference>
<dbReference type="PANTHER" id="PTHR33169:SF14">
    <property type="entry name" value="TRANSCRIPTIONAL REGULATOR RV3488"/>
    <property type="match status" value="1"/>
</dbReference>